<dbReference type="PANTHER" id="PTHR36159:SF1">
    <property type="entry name" value="RETROVIRUS-RELATED POL POLYPROTEIN FROM TRANSPOSON 412-LIKE PROTEIN"/>
    <property type="match status" value="1"/>
</dbReference>
<sequence length="696" mass="79669">MANKILDQIFRLYDPIRYSFNKKKEDYIIISLLVLNRKLITFKINSLSNWLLLSDAYFRCDFKIKDGTPNENRVPQTNTTLENNFFPSLFSEMVLEAGSNPIETIEHPGEFDTMLKTVLYPKDFDSVSGWIPDVGDGSVLKEPVRNLANDADLARVRVVARNTIERVARAANSKNEYFNIIMLLRIIGGVITLLEHRKVSIGLPYKIHLQREINDDKIFFGENGSDAKLEITNLQLFIPVITPSIEVETRIFNSLTKDIEIAFLHRNTVGSMTLTGEYTTCQITNTIKPARYLIVGFKNLPDSQTNNNNVFRVAMNQTQDPLIHKVQVRLNNDNYPNQPLTINPTTKDYNELYRNFKNMCELFGNPPQFEYVDFALNHPIFCFDLSAHQEDLFKTGVDINIHIDRRRCNRDDIDLERIDANAKECGFLPFLLPLIFGGIAVATGIARAINSNKATAVTAAEERRHNLAIEKEARGSGVGDMIGKIKEFGKKFGEETKKTVKQGLNKLVDSIDTGEVKVKHKEIFPNNPMLMCICGSSGSGKTHLTFNMLTTPNLLDFDSLSIYTTTPEQSYYKFLKALEYLPKKDVQDLFQYYEENEEEVEIKDILDNYIEGKKPTDIKVLLTKNINDLDLSNIDSKPKNLILFDDCVAQRNQAVQQEFFTKGRHHNCHCIYQSQSFYGMDSMFIRKNANCFYYLN</sequence>
<keyword evidence="3" id="KW-1185">Reference proteome</keyword>
<dbReference type="HOGENOM" id="CLU_024897_4_1_1"/>
<dbReference type="InterPro" id="IPR049512">
    <property type="entry name" value="DJR-like_dom"/>
</dbReference>
<dbReference type="Gene3D" id="3.40.50.300">
    <property type="entry name" value="P-loop containing nucleotide triphosphate hydrolases"/>
    <property type="match status" value="1"/>
</dbReference>
<dbReference type="RefSeq" id="XP_009047215.1">
    <property type="nucleotide sequence ID" value="XM_009048967.1"/>
</dbReference>
<name>V4B8H1_LOTGI</name>
<dbReference type="SUPFAM" id="SSF52540">
    <property type="entry name" value="P-loop containing nucleoside triphosphate hydrolases"/>
    <property type="match status" value="1"/>
</dbReference>
<reference evidence="2 3" key="1">
    <citation type="journal article" date="2013" name="Nature">
        <title>Insights into bilaterian evolution from three spiralian genomes.</title>
        <authorList>
            <person name="Simakov O."/>
            <person name="Marletaz F."/>
            <person name="Cho S.J."/>
            <person name="Edsinger-Gonzales E."/>
            <person name="Havlak P."/>
            <person name="Hellsten U."/>
            <person name="Kuo D.H."/>
            <person name="Larsson T."/>
            <person name="Lv J."/>
            <person name="Arendt D."/>
            <person name="Savage R."/>
            <person name="Osoegawa K."/>
            <person name="de Jong P."/>
            <person name="Grimwood J."/>
            <person name="Chapman J.A."/>
            <person name="Shapiro H."/>
            <person name="Aerts A."/>
            <person name="Otillar R.P."/>
            <person name="Terry A.Y."/>
            <person name="Boore J.L."/>
            <person name="Grigoriev I.V."/>
            <person name="Lindberg D.R."/>
            <person name="Seaver E.C."/>
            <person name="Weisblat D.A."/>
            <person name="Putnam N.H."/>
            <person name="Rokhsar D.S."/>
        </authorList>
    </citation>
    <scope>NUCLEOTIDE SEQUENCE [LARGE SCALE GENOMIC DNA]</scope>
</reference>
<dbReference type="KEGG" id="lgi:LOTGIDRAFT_157198"/>
<dbReference type="InterPro" id="IPR027417">
    <property type="entry name" value="P-loop_NTPase"/>
</dbReference>
<dbReference type="EMBL" id="KB200329">
    <property type="protein sequence ID" value="ESP02057.1"/>
    <property type="molecule type" value="Genomic_DNA"/>
</dbReference>
<protein>
    <recommendedName>
        <fullName evidence="1">Double jelly roll-like domain-containing protein</fullName>
    </recommendedName>
</protein>
<dbReference type="Pfam" id="PF21738">
    <property type="entry name" value="DJR-like_dom"/>
    <property type="match status" value="1"/>
</dbReference>
<proteinExistence type="predicted"/>
<dbReference type="Proteomes" id="UP000030746">
    <property type="component" value="Unassembled WGS sequence"/>
</dbReference>
<feature type="domain" description="Double jelly roll-like" evidence="1">
    <location>
        <begin position="161"/>
        <end position="405"/>
    </location>
</feature>
<evidence type="ECO:0000259" key="1">
    <source>
        <dbReference type="Pfam" id="PF21738"/>
    </source>
</evidence>
<dbReference type="CTD" id="20237259"/>
<dbReference type="GeneID" id="20237259"/>
<dbReference type="OrthoDB" id="6761856at2759"/>
<accession>V4B8H1</accession>
<dbReference type="PANTHER" id="PTHR36159">
    <property type="entry name" value="PROTEIN CBG23766"/>
    <property type="match status" value="1"/>
</dbReference>
<evidence type="ECO:0000313" key="3">
    <source>
        <dbReference type="Proteomes" id="UP000030746"/>
    </source>
</evidence>
<dbReference type="AlphaFoldDB" id="V4B8H1"/>
<evidence type="ECO:0000313" key="2">
    <source>
        <dbReference type="EMBL" id="ESP02057.1"/>
    </source>
</evidence>
<organism evidence="2 3">
    <name type="scientific">Lottia gigantea</name>
    <name type="common">Giant owl limpet</name>
    <dbReference type="NCBI Taxonomy" id="225164"/>
    <lineage>
        <taxon>Eukaryota</taxon>
        <taxon>Metazoa</taxon>
        <taxon>Spiralia</taxon>
        <taxon>Lophotrochozoa</taxon>
        <taxon>Mollusca</taxon>
        <taxon>Gastropoda</taxon>
        <taxon>Patellogastropoda</taxon>
        <taxon>Lottioidea</taxon>
        <taxon>Lottiidae</taxon>
        <taxon>Lottia</taxon>
    </lineage>
</organism>
<gene>
    <name evidence="2" type="ORF">LOTGIDRAFT_157198</name>
</gene>